<feature type="non-terminal residue" evidence="1">
    <location>
        <position position="1"/>
    </location>
</feature>
<name>A0AAV5U3B3_9BILA</name>
<dbReference type="AlphaFoldDB" id="A0AAV5U3B3"/>
<proteinExistence type="predicted"/>
<protein>
    <submittedName>
        <fullName evidence="1">Uncharacterized protein</fullName>
    </submittedName>
</protein>
<organism evidence="1 2">
    <name type="scientific">Pristionchus entomophagus</name>
    <dbReference type="NCBI Taxonomy" id="358040"/>
    <lineage>
        <taxon>Eukaryota</taxon>
        <taxon>Metazoa</taxon>
        <taxon>Ecdysozoa</taxon>
        <taxon>Nematoda</taxon>
        <taxon>Chromadorea</taxon>
        <taxon>Rhabditida</taxon>
        <taxon>Rhabditina</taxon>
        <taxon>Diplogasteromorpha</taxon>
        <taxon>Diplogasteroidea</taxon>
        <taxon>Neodiplogasteridae</taxon>
        <taxon>Pristionchus</taxon>
    </lineage>
</organism>
<dbReference type="EMBL" id="BTSX01000005">
    <property type="protein sequence ID" value="GMT01346.1"/>
    <property type="molecule type" value="Genomic_DNA"/>
</dbReference>
<evidence type="ECO:0000313" key="2">
    <source>
        <dbReference type="Proteomes" id="UP001432027"/>
    </source>
</evidence>
<keyword evidence="2" id="KW-1185">Reference proteome</keyword>
<dbReference type="Proteomes" id="UP001432027">
    <property type="component" value="Unassembled WGS sequence"/>
</dbReference>
<sequence>AASEEAGPWLHWAEVEDGPAAGSPSHLCRVEECEPSSLNEAVVASSGRVACHGVLRYASPSSRDCLSCHGLSCPFPSFWMPTCSFSYASYLPSWILSSLNGNPLQPTETI</sequence>
<gene>
    <name evidence="1" type="ORF">PENTCL1PPCAC_23520</name>
</gene>
<evidence type="ECO:0000313" key="1">
    <source>
        <dbReference type="EMBL" id="GMT01346.1"/>
    </source>
</evidence>
<comment type="caution">
    <text evidence="1">The sequence shown here is derived from an EMBL/GenBank/DDBJ whole genome shotgun (WGS) entry which is preliminary data.</text>
</comment>
<feature type="non-terminal residue" evidence="1">
    <location>
        <position position="110"/>
    </location>
</feature>
<accession>A0AAV5U3B3</accession>
<reference evidence="1" key="1">
    <citation type="submission" date="2023-10" db="EMBL/GenBank/DDBJ databases">
        <title>Genome assembly of Pristionchus species.</title>
        <authorList>
            <person name="Yoshida K."/>
            <person name="Sommer R.J."/>
        </authorList>
    </citation>
    <scope>NUCLEOTIDE SEQUENCE</scope>
    <source>
        <strain evidence="1">RS0144</strain>
    </source>
</reference>